<protein>
    <submittedName>
        <fullName evidence="1">Uncharacterized protein</fullName>
    </submittedName>
</protein>
<gene>
    <name evidence="1" type="ORF">SG34_000345</name>
</gene>
<evidence type="ECO:0000313" key="2">
    <source>
        <dbReference type="Proteomes" id="UP000032352"/>
    </source>
</evidence>
<dbReference type="AlphaFoldDB" id="A0AAE9Z262"/>
<sequence length="290" mass="32282">MTSPSVQEKAIEICFPDNNAFALPCDPNNPAEIACFRQDNPHIKSTVIPPGTPYILRREIGENPRPWQELRPDLSDTFTRLNNLDAETRRNIANMNQTFGSELLVALSEFHRVEIAPLVLRAKEYAKNKVWKPVNKESGGLIGAGVGALDNRLTNFNKAVLESQRALEEVRKGYQAKIPKLELYKLEQTARELLCEMKHNFQAELTKYMGNARASVRGTVWSNPERAIAIAKSGRTATPIQLSNAKEMQRIKELGLVGKLAGPGLLILDIGVRVGNVHVDLKWSNTAGHL</sequence>
<accession>A0AAE9Z262</accession>
<name>A0AAE9Z262_9GAMM</name>
<reference evidence="1 2" key="1">
    <citation type="journal article" date="2015" name="Genome Announc.">
        <title>Draft Genome Sequences of Marine Isolates of Thalassomonas viridans and Thalassomonas actiniarum.</title>
        <authorList>
            <person name="Olonade I."/>
            <person name="van Zyl L.J."/>
            <person name="Trindade M."/>
        </authorList>
    </citation>
    <scope>NUCLEOTIDE SEQUENCE [LARGE SCALE GENOMIC DNA]</scope>
    <source>
        <strain evidence="1 2">XOM25</strain>
    </source>
</reference>
<dbReference type="Proteomes" id="UP000032352">
    <property type="component" value="Chromosome"/>
</dbReference>
<dbReference type="RefSeq" id="WP_274038473.1">
    <property type="nucleotide sequence ID" value="NZ_CP059733.1"/>
</dbReference>
<dbReference type="KEGG" id="tvd:SG34_000345"/>
<evidence type="ECO:0000313" key="1">
    <source>
        <dbReference type="EMBL" id="WDE05436.1"/>
    </source>
</evidence>
<reference evidence="1 2" key="2">
    <citation type="journal article" date="2022" name="Mar. Drugs">
        <title>Bioassay-Guided Fractionation Leads to the Detection of Cholic Acid Generated by the Rare Thalassomonas sp.</title>
        <authorList>
            <person name="Pheiffer F."/>
            <person name="Schneider Y.K."/>
            <person name="Hansen E.H."/>
            <person name="Andersen J.H."/>
            <person name="Isaksson J."/>
            <person name="Busche T."/>
            <person name="R C."/>
            <person name="Kalinowski J."/>
            <person name="Zyl L.V."/>
            <person name="Trindade M."/>
        </authorList>
    </citation>
    <scope>NUCLEOTIDE SEQUENCE [LARGE SCALE GENOMIC DNA]</scope>
    <source>
        <strain evidence="1 2">XOM25</strain>
    </source>
</reference>
<proteinExistence type="predicted"/>
<dbReference type="EMBL" id="CP059733">
    <property type="protein sequence ID" value="WDE05436.1"/>
    <property type="molecule type" value="Genomic_DNA"/>
</dbReference>
<keyword evidence="2" id="KW-1185">Reference proteome</keyword>
<organism evidence="1 2">
    <name type="scientific">Thalassomonas viridans</name>
    <dbReference type="NCBI Taxonomy" id="137584"/>
    <lineage>
        <taxon>Bacteria</taxon>
        <taxon>Pseudomonadati</taxon>
        <taxon>Pseudomonadota</taxon>
        <taxon>Gammaproteobacteria</taxon>
        <taxon>Alteromonadales</taxon>
        <taxon>Colwelliaceae</taxon>
        <taxon>Thalassomonas</taxon>
    </lineage>
</organism>